<protein>
    <submittedName>
        <fullName evidence="1">180_t:CDS:1</fullName>
    </submittedName>
</protein>
<proteinExistence type="predicted"/>
<organism evidence="1 2">
    <name type="scientific">Dentiscutata heterogama</name>
    <dbReference type="NCBI Taxonomy" id="1316150"/>
    <lineage>
        <taxon>Eukaryota</taxon>
        <taxon>Fungi</taxon>
        <taxon>Fungi incertae sedis</taxon>
        <taxon>Mucoromycota</taxon>
        <taxon>Glomeromycotina</taxon>
        <taxon>Glomeromycetes</taxon>
        <taxon>Diversisporales</taxon>
        <taxon>Gigasporaceae</taxon>
        <taxon>Dentiscutata</taxon>
    </lineage>
</organism>
<gene>
    <name evidence="1" type="ORF">DHETER_LOCUS14032</name>
</gene>
<keyword evidence="2" id="KW-1185">Reference proteome</keyword>
<sequence>LTNNELKGNREYLLVELVDERQGIDDIRNLGKRKYVDQKAVETPNKRGRSQKVLEVKPSESSSSTS</sequence>
<dbReference type="Proteomes" id="UP000789702">
    <property type="component" value="Unassembled WGS sequence"/>
</dbReference>
<evidence type="ECO:0000313" key="2">
    <source>
        <dbReference type="Proteomes" id="UP000789702"/>
    </source>
</evidence>
<comment type="caution">
    <text evidence="1">The sequence shown here is derived from an EMBL/GenBank/DDBJ whole genome shotgun (WGS) entry which is preliminary data.</text>
</comment>
<feature type="non-terminal residue" evidence="1">
    <location>
        <position position="66"/>
    </location>
</feature>
<feature type="non-terminal residue" evidence="1">
    <location>
        <position position="1"/>
    </location>
</feature>
<reference evidence="1" key="1">
    <citation type="submission" date="2021-06" db="EMBL/GenBank/DDBJ databases">
        <authorList>
            <person name="Kallberg Y."/>
            <person name="Tangrot J."/>
            <person name="Rosling A."/>
        </authorList>
    </citation>
    <scope>NUCLEOTIDE SEQUENCE</scope>
    <source>
        <strain evidence="1">IL203A</strain>
    </source>
</reference>
<evidence type="ECO:0000313" key="1">
    <source>
        <dbReference type="EMBL" id="CAG8740803.1"/>
    </source>
</evidence>
<accession>A0ACA9Q8M8</accession>
<dbReference type="EMBL" id="CAJVPU010041154">
    <property type="protein sequence ID" value="CAG8740803.1"/>
    <property type="molecule type" value="Genomic_DNA"/>
</dbReference>
<name>A0ACA9Q8M8_9GLOM</name>